<reference evidence="2 3" key="1">
    <citation type="journal article" date="2019" name="Int. J. Syst. Evol. Microbiol.">
        <title>The Global Catalogue of Microorganisms (GCM) 10K type strain sequencing project: providing services to taxonomists for standard genome sequencing and annotation.</title>
        <authorList>
            <consortium name="The Broad Institute Genomics Platform"/>
            <consortium name="The Broad Institute Genome Sequencing Center for Infectious Disease"/>
            <person name="Wu L."/>
            <person name="Ma J."/>
        </authorList>
    </citation>
    <scope>NUCLEOTIDE SEQUENCE [LARGE SCALE GENOMIC DNA]</scope>
    <source>
        <strain evidence="2 3">XZYJT29</strain>
    </source>
</reference>
<accession>A0ABD5XUW1</accession>
<name>A0ABD5XUW1_9EURY</name>
<evidence type="ECO:0000259" key="1">
    <source>
        <dbReference type="Pfam" id="PF25945"/>
    </source>
</evidence>
<evidence type="ECO:0000313" key="3">
    <source>
        <dbReference type="Proteomes" id="UP001596432"/>
    </source>
</evidence>
<proteinExistence type="predicted"/>
<dbReference type="InterPro" id="IPR058290">
    <property type="entry name" value="DUF7984"/>
</dbReference>
<protein>
    <recommendedName>
        <fullName evidence="1">DUF7984 domain-containing protein</fullName>
    </recommendedName>
</protein>
<feature type="domain" description="DUF7984" evidence="1">
    <location>
        <begin position="1"/>
        <end position="167"/>
    </location>
</feature>
<dbReference type="EMBL" id="JBHTAS010000001">
    <property type="protein sequence ID" value="MFC7138421.1"/>
    <property type="molecule type" value="Genomic_DNA"/>
</dbReference>
<dbReference type="GeneID" id="78818658"/>
<evidence type="ECO:0000313" key="2">
    <source>
        <dbReference type="EMBL" id="MFC7138421.1"/>
    </source>
</evidence>
<keyword evidence="3" id="KW-1185">Reference proteome</keyword>
<dbReference type="InterPro" id="IPR036681">
    <property type="entry name" value="PgpA-like_sf"/>
</dbReference>
<sequence length="168" mass="17993">MRLTPAVVAAEREWVRERAPVVVALINETRAQLGERFGTDVATVDADQYRRAVDEVFADGDRAVNVAALVGLLRDLDVEGDYPGFVVDELLGRELAGTIAGTQPLRLLGEATFHYADVAIEDEAGPAGVADGDPAGLDDLDAALAAGFQTRLPGWEWRESESPFAVTD</sequence>
<dbReference type="Pfam" id="PF25945">
    <property type="entry name" value="DUF7984"/>
    <property type="match status" value="1"/>
</dbReference>
<dbReference type="RefSeq" id="WP_274324048.1">
    <property type="nucleotide sequence ID" value="NZ_CP118158.1"/>
</dbReference>
<dbReference type="SUPFAM" id="SSF101307">
    <property type="entry name" value="YutG-like"/>
    <property type="match status" value="1"/>
</dbReference>
<dbReference type="AlphaFoldDB" id="A0ABD5XUW1"/>
<organism evidence="2 3">
    <name type="scientific">Halosimplex aquaticum</name>
    <dbReference type="NCBI Taxonomy" id="3026162"/>
    <lineage>
        <taxon>Archaea</taxon>
        <taxon>Methanobacteriati</taxon>
        <taxon>Methanobacteriota</taxon>
        <taxon>Stenosarchaea group</taxon>
        <taxon>Halobacteria</taxon>
        <taxon>Halobacteriales</taxon>
        <taxon>Haloarculaceae</taxon>
        <taxon>Halosimplex</taxon>
    </lineage>
</organism>
<gene>
    <name evidence="2" type="ORF">ACFQMA_01040</name>
</gene>
<dbReference type="Proteomes" id="UP001596432">
    <property type="component" value="Unassembled WGS sequence"/>
</dbReference>
<comment type="caution">
    <text evidence="2">The sequence shown here is derived from an EMBL/GenBank/DDBJ whole genome shotgun (WGS) entry which is preliminary data.</text>
</comment>